<keyword evidence="1" id="KW-0732">Signal</keyword>
<sequence>MMIAFKLSALAGLAVLGVSAVPKDVQPRATTTRDPACPFVTTQTFVETLSIIAPTTTGPFETTTLTETLISWPIAATTMTEVGEDGNSYTVTWTYSNWENSPPYPSDCHFTYP</sequence>
<comment type="caution">
    <text evidence="2">The sequence shown here is derived from an EMBL/GenBank/DDBJ whole genome shotgun (WGS) entry which is preliminary data.</text>
</comment>
<dbReference type="RefSeq" id="XP_047782300.1">
    <property type="nucleotide sequence ID" value="XM_047918479.1"/>
</dbReference>
<feature type="chain" id="PRO_5045441006" evidence="1">
    <location>
        <begin position="21"/>
        <end position="113"/>
    </location>
</feature>
<gene>
    <name evidence="2" type="ORF">C8Q71DRAFT_425448</name>
</gene>
<reference evidence="2 3" key="1">
    <citation type="journal article" date="2021" name="Environ. Microbiol.">
        <title>Gene family expansions and transcriptome signatures uncover fungal adaptations to wood decay.</title>
        <authorList>
            <person name="Hage H."/>
            <person name="Miyauchi S."/>
            <person name="Viragh M."/>
            <person name="Drula E."/>
            <person name="Min B."/>
            <person name="Chaduli D."/>
            <person name="Navarro D."/>
            <person name="Favel A."/>
            <person name="Norest M."/>
            <person name="Lesage-Meessen L."/>
            <person name="Balint B."/>
            <person name="Merenyi Z."/>
            <person name="de Eugenio L."/>
            <person name="Morin E."/>
            <person name="Martinez A.T."/>
            <person name="Baldrian P."/>
            <person name="Stursova M."/>
            <person name="Martinez M.J."/>
            <person name="Novotny C."/>
            <person name="Magnuson J.K."/>
            <person name="Spatafora J.W."/>
            <person name="Maurice S."/>
            <person name="Pangilinan J."/>
            <person name="Andreopoulos W."/>
            <person name="LaButti K."/>
            <person name="Hundley H."/>
            <person name="Na H."/>
            <person name="Kuo A."/>
            <person name="Barry K."/>
            <person name="Lipzen A."/>
            <person name="Henrissat B."/>
            <person name="Riley R."/>
            <person name="Ahrendt S."/>
            <person name="Nagy L.G."/>
            <person name="Grigoriev I.V."/>
            <person name="Martin F."/>
            <person name="Rosso M.N."/>
        </authorList>
    </citation>
    <scope>NUCLEOTIDE SEQUENCE [LARGE SCALE GENOMIC DNA]</scope>
    <source>
        <strain evidence="2 3">CIRM-BRFM 1785</strain>
    </source>
</reference>
<organism evidence="2 3">
    <name type="scientific">Rhodofomes roseus</name>
    <dbReference type="NCBI Taxonomy" id="34475"/>
    <lineage>
        <taxon>Eukaryota</taxon>
        <taxon>Fungi</taxon>
        <taxon>Dikarya</taxon>
        <taxon>Basidiomycota</taxon>
        <taxon>Agaricomycotina</taxon>
        <taxon>Agaricomycetes</taxon>
        <taxon>Polyporales</taxon>
        <taxon>Rhodofomes</taxon>
    </lineage>
</organism>
<evidence type="ECO:0000256" key="1">
    <source>
        <dbReference type="SAM" id="SignalP"/>
    </source>
</evidence>
<evidence type="ECO:0000313" key="3">
    <source>
        <dbReference type="Proteomes" id="UP000814176"/>
    </source>
</evidence>
<protein>
    <submittedName>
        <fullName evidence="2">Uncharacterized protein</fullName>
    </submittedName>
</protein>
<evidence type="ECO:0000313" key="2">
    <source>
        <dbReference type="EMBL" id="KAH9840834.1"/>
    </source>
</evidence>
<feature type="signal peptide" evidence="1">
    <location>
        <begin position="1"/>
        <end position="20"/>
    </location>
</feature>
<proteinExistence type="predicted"/>
<dbReference type="GeneID" id="71999211"/>
<dbReference type="Proteomes" id="UP000814176">
    <property type="component" value="Unassembled WGS sequence"/>
</dbReference>
<dbReference type="EMBL" id="JADCUA010000004">
    <property type="protein sequence ID" value="KAH9840834.1"/>
    <property type="molecule type" value="Genomic_DNA"/>
</dbReference>
<name>A0ABQ8KSC0_9APHY</name>
<keyword evidence="3" id="KW-1185">Reference proteome</keyword>
<accession>A0ABQ8KSC0</accession>